<evidence type="ECO:0000313" key="4">
    <source>
        <dbReference type="Proteomes" id="UP001285441"/>
    </source>
</evidence>
<keyword evidence="1 3" id="KW-0489">Methyltransferase</keyword>
<sequence>MASTIKEAESSNKAKVSILTSVAGTLLVTLAGRAQDAAKATNDPTRLLGDTWAQSTLDRLDYTAAPTSTSQTIYAVVLLRSRLFDVWTSEFLAAHPGEDVIVLNLACGLDSRALRLDWTSGRRNTTWIDVDLPEVVDLRRQVMPAPERGDYRLLVASVTGENWLDDLPADRPTLIIAEGLLSFLQPTDVQLLFQRICDRFPSGQIMCDVNGVWYKRLQVLNRDIQKTGAGVHFTSEYVADMEVFHEKLKARDELRLWYIPGVEVLPFRLRALMWILSWMPGLNRIGSEYRFDF</sequence>
<dbReference type="PANTHER" id="PTHR43619:SF2">
    <property type="entry name" value="S-ADENOSYL-L-METHIONINE-DEPENDENT METHYLTRANSFERASES SUPERFAMILY PROTEIN"/>
    <property type="match status" value="1"/>
</dbReference>
<evidence type="ECO:0000313" key="3">
    <source>
        <dbReference type="EMBL" id="KAK3380916.1"/>
    </source>
</evidence>
<dbReference type="GO" id="GO:0032259">
    <property type="term" value="P:methylation"/>
    <property type="evidence" value="ECO:0007669"/>
    <property type="project" value="UniProtKB-KW"/>
</dbReference>
<name>A0AAE0TV85_9PEZI</name>
<dbReference type="PIRSF" id="PIRSF028177">
    <property type="entry name" value="Polyketide_synth_Omtfrase_TcmP"/>
    <property type="match status" value="1"/>
</dbReference>
<dbReference type="GO" id="GO:0008168">
    <property type="term" value="F:methyltransferase activity"/>
    <property type="evidence" value="ECO:0007669"/>
    <property type="project" value="UniProtKB-KW"/>
</dbReference>
<reference evidence="3" key="2">
    <citation type="submission" date="2023-06" db="EMBL/GenBank/DDBJ databases">
        <authorList>
            <consortium name="Lawrence Berkeley National Laboratory"/>
            <person name="Haridas S."/>
            <person name="Hensen N."/>
            <person name="Bonometti L."/>
            <person name="Westerberg I."/>
            <person name="Brannstrom I.O."/>
            <person name="Guillou S."/>
            <person name="Cros-Aarteil S."/>
            <person name="Calhoun S."/>
            <person name="Kuo A."/>
            <person name="Mondo S."/>
            <person name="Pangilinan J."/>
            <person name="Riley R."/>
            <person name="LaButti K."/>
            <person name="Andreopoulos B."/>
            <person name="Lipzen A."/>
            <person name="Chen C."/>
            <person name="Yanf M."/>
            <person name="Daum C."/>
            <person name="Ng V."/>
            <person name="Clum A."/>
            <person name="Steindorff A."/>
            <person name="Ohm R."/>
            <person name="Martin F."/>
            <person name="Silar P."/>
            <person name="Natvig D."/>
            <person name="Lalanne C."/>
            <person name="Gautier V."/>
            <person name="Ament-velasquez S.L."/>
            <person name="Kruys A."/>
            <person name="Hutchinson M.I."/>
            <person name="Powell A.J."/>
            <person name="Barry K."/>
            <person name="Miller A.N."/>
            <person name="Grigoriev I.V."/>
            <person name="Debuchy R."/>
            <person name="Gladieux P."/>
            <person name="Thoren M.H."/>
            <person name="Johannesson H."/>
        </authorList>
    </citation>
    <scope>NUCLEOTIDE SEQUENCE</scope>
    <source>
        <strain evidence="3">CBS 232.78</strain>
    </source>
</reference>
<proteinExistence type="predicted"/>
<dbReference type="Pfam" id="PF04072">
    <property type="entry name" value="LCM"/>
    <property type="match status" value="1"/>
</dbReference>
<dbReference type="AlphaFoldDB" id="A0AAE0TV85"/>
<keyword evidence="4" id="KW-1185">Reference proteome</keyword>
<comment type="caution">
    <text evidence="3">The sequence shown here is derived from an EMBL/GenBank/DDBJ whole genome shotgun (WGS) entry which is preliminary data.</text>
</comment>
<dbReference type="Gene3D" id="3.40.50.150">
    <property type="entry name" value="Vaccinia Virus protein VP39"/>
    <property type="match status" value="1"/>
</dbReference>
<gene>
    <name evidence="3" type="ORF">B0H63DRAFT_194394</name>
</gene>
<dbReference type="SUPFAM" id="SSF53335">
    <property type="entry name" value="S-adenosyl-L-methionine-dependent methyltransferases"/>
    <property type="match status" value="1"/>
</dbReference>
<dbReference type="PANTHER" id="PTHR43619">
    <property type="entry name" value="S-ADENOSYL-L-METHIONINE-DEPENDENT METHYLTRANSFERASE YKTD-RELATED"/>
    <property type="match status" value="1"/>
</dbReference>
<evidence type="ECO:0000256" key="1">
    <source>
        <dbReference type="ARBA" id="ARBA00022603"/>
    </source>
</evidence>
<evidence type="ECO:0000256" key="2">
    <source>
        <dbReference type="ARBA" id="ARBA00022679"/>
    </source>
</evidence>
<accession>A0AAE0TV85</accession>
<dbReference type="InterPro" id="IPR029063">
    <property type="entry name" value="SAM-dependent_MTases_sf"/>
</dbReference>
<reference evidence="3" key="1">
    <citation type="journal article" date="2023" name="Mol. Phylogenet. Evol.">
        <title>Genome-scale phylogeny and comparative genomics of the fungal order Sordariales.</title>
        <authorList>
            <person name="Hensen N."/>
            <person name="Bonometti L."/>
            <person name="Westerberg I."/>
            <person name="Brannstrom I.O."/>
            <person name="Guillou S."/>
            <person name="Cros-Aarteil S."/>
            <person name="Calhoun S."/>
            <person name="Haridas S."/>
            <person name="Kuo A."/>
            <person name="Mondo S."/>
            <person name="Pangilinan J."/>
            <person name="Riley R."/>
            <person name="LaButti K."/>
            <person name="Andreopoulos B."/>
            <person name="Lipzen A."/>
            <person name="Chen C."/>
            <person name="Yan M."/>
            <person name="Daum C."/>
            <person name="Ng V."/>
            <person name="Clum A."/>
            <person name="Steindorff A."/>
            <person name="Ohm R.A."/>
            <person name="Martin F."/>
            <person name="Silar P."/>
            <person name="Natvig D.O."/>
            <person name="Lalanne C."/>
            <person name="Gautier V."/>
            <person name="Ament-Velasquez S.L."/>
            <person name="Kruys A."/>
            <person name="Hutchinson M.I."/>
            <person name="Powell A.J."/>
            <person name="Barry K."/>
            <person name="Miller A.N."/>
            <person name="Grigoriev I.V."/>
            <person name="Debuchy R."/>
            <person name="Gladieux P."/>
            <person name="Hiltunen Thoren M."/>
            <person name="Johannesson H."/>
        </authorList>
    </citation>
    <scope>NUCLEOTIDE SEQUENCE</scope>
    <source>
        <strain evidence="3">CBS 232.78</strain>
    </source>
</reference>
<keyword evidence="2" id="KW-0808">Transferase</keyword>
<dbReference type="InterPro" id="IPR016874">
    <property type="entry name" value="TcmP-like"/>
</dbReference>
<dbReference type="EMBL" id="JAULSW010000005">
    <property type="protein sequence ID" value="KAK3380916.1"/>
    <property type="molecule type" value="Genomic_DNA"/>
</dbReference>
<dbReference type="Proteomes" id="UP001285441">
    <property type="component" value="Unassembled WGS sequence"/>
</dbReference>
<protein>
    <submittedName>
        <fullName evidence="3">S-adenosyl-L-methionine-dependent methyltransferase</fullName>
    </submittedName>
</protein>
<dbReference type="InterPro" id="IPR007213">
    <property type="entry name" value="Ppm1/Ppm2/Tcmp"/>
</dbReference>
<organism evidence="3 4">
    <name type="scientific">Podospora didyma</name>
    <dbReference type="NCBI Taxonomy" id="330526"/>
    <lineage>
        <taxon>Eukaryota</taxon>
        <taxon>Fungi</taxon>
        <taxon>Dikarya</taxon>
        <taxon>Ascomycota</taxon>
        <taxon>Pezizomycotina</taxon>
        <taxon>Sordariomycetes</taxon>
        <taxon>Sordariomycetidae</taxon>
        <taxon>Sordariales</taxon>
        <taxon>Podosporaceae</taxon>
        <taxon>Podospora</taxon>
    </lineage>
</organism>